<evidence type="ECO:0000313" key="1">
    <source>
        <dbReference type="EMBL" id="MFC3578690.1"/>
    </source>
</evidence>
<keyword evidence="1" id="KW-0966">Cell projection</keyword>
<comment type="caution">
    <text evidence="1">The sequence shown here is derived from an EMBL/GenBank/DDBJ whole genome shotgun (WGS) entry which is preliminary data.</text>
</comment>
<dbReference type="Proteomes" id="UP001595713">
    <property type="component" value="Unassembled WGS sequence"/>
</dbReference>
<accession>A0ABV7SP98</accession>
<dbReference type="SUPFAM" id="SSF64518">
    <property type="entry name" value="Phase 1 flagellin"/>
    <property type="match status" value="1"/>
</dbReference>
<protein>
    <submittedName>
        <fullName evidence="1">Flagellin</fullName>
    </submittedName>
</protein>
<dbReference type="RefSeq" id="WP_315369138.1">
    <property type="nucleotide sequence ID" value="NZ_JANQBK010000004.1"/>
</dbReference>
<keyword evidence="1" id="KW-0969">Cilium</keyword>
<keyword evidence="2" id="KW-1185">Reference proteome</keyword>
<dbReference type="EMBL" id="JBHRXP010000001">
    <property type="protein sequence ID" value="MFC3578690.1"/>
    <property type="molecule type" value="Genomic_DNA"/>
</dbReference>
<organism evidence="1 2">
    <name type="scientific">Sphingomonas hylomeconis</name>
    <dbReference type="NCBI Taxonomy" id="1395958"/>
    <lineage>
        <taxon>Bacteria</taxon>
        <taxon>Pseudomonadati</taxon>
        <taxon>Pseudomonadota</taxon>
        <taxon>Alphaproteobacteria</taxon>
        <taxon>Sphingomonadales</taxon>
        <taxon>Sphingomonadaceae</taxon>
        <taxon>Sphingomonas</taxon>
    </lineage>
</organism>
<name>A0ABV7SP98_9SPHN</name>
<dbReference type="Gene3D" id="1.20.1330.10">
    <property type="entry name" value="f41 fragment of flagellin, N-terminal domain"/>
    <property type="match status" value="1"/>
</dbReference>
<reference evidence="2" key="1">
    <citation type="journal article" date="2019" name="Int. J. Syst. Evol. Microbiol.">
        <title>The Global Catalogue of Microorganisms (GCM) 10K type strain sequencing project: providing services to taxonomists for standard genome sequencing and annotation.</title>
        <authorList>
            <consortium name="The Broad Institute Genomics Platform"/>
            <consortium name="The Broad Institute Genome Sequencing Center for Infectious Disease"/>
            <person name="Wu L."/>
            <person name="Ma J."/>
        </authorList>
    </citation>
    <scope>NUCLEOTIDE SEQUENCE [LARGE SCALE GENOMIC DNA]</scope>
    <source>
        <strain evidence="2">KCTC 42739</strain>
    </source>
</reference>
<evidence type="ECO:0000313" key="2">
    <source>
        <dbReference type="Proteomes" id="UP001595713"/>
    </source>
</evidence>
<gene>
    <name evidence="1" type="ORF">ACFONA_00810</name>
</gene>
<sequence>MSARSLLARQEAQAVVATRLGTTLSLYDAAIGGVETVGSDLGQSLVDAIGTGEGAGLQEAIENGFAQFAAHLNSEEAGVPLFGGGQSERPFAPRKLADLSADPADDFSNGAARATARVGEHLDLTYGVAAGELGTAIARVFKTLSDAGPFGATVTTAQRDTLRAAKAELDTAMIGVRGINAENGRRQADAETLATRADQRALLLKDVIGRAEDADLGEVATNLAQQKAMLQASYSVFGQLSGLSLIDYLR</sequence>
<keyword evidence="1" id="KW-0282">Flagellum</keyword>
<proteinExistence type="predicted"/>